<dbReference type="EMBL" id="JBHPEI010000023">
    <property type="protein sequence ID" value="MFC1799700.1"/>
    <property type="molecule type" value="Genomic_DNA"/>
</dbReference>
<name>A0ABV6YNQ2_UNCEI</name>
<feature type="chain" id="PRO_5045887668" evidence="1">
    <location>
        <begin position="21"/>
        <end position="703"/>
    </location>
</feature>
<protein>
    <submittedName>
        <fullName evidence="2">Uncharacterized protein</fullName>
    </submittedName>
</protein>
<reference evidence="2 3" key="1">
    <citation type="submission" date="2024-09" db="EMBL/GenBank/DDBJ databases">
        <authorList>
            <person name="D'Angelo T."/>
        </authorList>
    </citation>
    <scope>NUCLEOTIDE SEQUENCE [LARGE SCALE GENOMIC DNA]</scope>
    <source>
        <strain evidence="2">SAG AM-311-F02</strain>
    </source>
</reference>
<keyword evidence="3" id="KW-1185">Reference proteome</keyword>
<feature type="signal peptide" evidence="1">
    <location>
        <begin position="1"/>
        <end position="20"/>
    </location>
</feature>
<organism evidence="2 3">
    <name type="scientific">Eiseniibacteriota bacterium</name>
    <dbReference type="NCBI Taxonomy" id="2212470"/>
    <lineage>
        <taxon>Bacteria</taxon>
        <taxon>Candidatus Eiseniibacteriota</taxon>
    </lineage>
</organism>
<evidence type="ECO:0000313" key="3">
    <source>
        <dbReference type="Proteomes" id="UP001594288"/>
    </source>
</evidence>
<proteinExistence type="predicted"/>
<evidence type="ECO:0000313" key="2">
    <source>
        <dbReference type="EMBL" id="MFC1799700.1"/>
    </source>
</evidence>
<sequence length="703" mass="71638">MRISAIMCALLVLITGATLAVAPRTISYQGVLKDEDGLPVANGEYEIVFRLYDDNSASAALLWQETDTLEVTAGVFSVVLGKRIPINLAFDNTYWLSVEVDGGGELSPRVELTSSPYAFRAAVAESTLAGAAVRPHDHDDRYYTESELNTAGTINNAANPVDWTKLKNVPEDFADGVDDVTSGGDLSLPYSGSTSSTASAFSVYNTGDGNGIKGEARGPSGRGVFGQSWYDGDVENYGGYFVSEGMRGHGVYGRAGSSKGNVNYGGFFYASGDSGRGVFGQCTGSSGYGIKGWASNSSTVKNYGGHFTAAGLHGIGVYGWAENSGVGRNFGGYFVAEGDSGQGIRSEARGPQGVGVAGLASHEGNVLNFGGFFVSRGDRGAAVFGQATGSSANGVWGFSSAASGGTGVLGTAIGEGTGVYGSSGGDEPGAGVYGKASMTSGRGVVGTSSGDTGYGVYGTATDNGATRNYGGYFTAGGVRGCGVYGEAANIHGFESYGGYFVGVGSEGGAIYAEATGSHGTAIFAKATAPLSVGLNVEGGVDGYSAILKGNVQVRSRDTGEILVELGEGLDYAEGFDVSEVSAIAPGTVLAIDPDQPGKLTISERPYDTKVAGIVAGAGGLGSGVRLGTERFDCDVALAGRVYCNVDASETGVEPGDLLTTSAIPGYAMKVTDYSLAQGAILGKAMERLAQGEQRQILVLVTLQ</sequence>
<evidence type="ECO:0000256" key="1">
    <source>
        <dbReference type="SAM" id="SignalP"/>
    </source>
</evidence>
<comment type="caution">
    <text evidence="2">The sequence shown here is derived from an EMBL/GenBank/DDBJ whole genome shotgun (WGS) entry which is preliminary data.</text>
</comment>
<accession>A0ABV6YNQ2</accession>
<keyword evidence="1" id="KW-0732">Signal</keyword>
<dbReference type="Proteomes" id="UP001594288">
    <property type="component" value="Unassembled WGS sequence"/>
</dbReference>
<gene>
    <name evidence="2" type="ORF">ACFL2Z_02170</name>
</gene>